<protein>
    <submittedName>
        <fullName evidence="1">Uncharacterized protein</fullName>
    </submittedName>
</protein>
<dbReference type="EMBL" id="CM042890">
    <property type="protein sequence ID" value="KAI4310510.1"/>
    <property type="molecule type" value="Genomic_DNA"/>
</dbReference>
<evidence type="ECO:0000313" key="1">
    <source>
        <dbReference type="EMBL" id="KAI4310510.1"/>
    </source>
</evidence>
<gene>
    <name evidence="1" type="ORF">MLD38_035484</name>
</gene>
<reference evidence="2" key="1">
    <citation type="journal article" date="2023" name="Front. Plant Sci.">
        <title>Chromosomal-level genome assembly of Melastoma candidum provides insights into trichome evolution.</title>
        <authorList>
            <person name="Zhong Y."/>
            <person name="Wu W."/>
            <person name="Sun C."/>
            <person name="Zou P."/>
            <person name="Liu Y."/>
            <person name="Dai S."/>
            <person name="Zhou R."/>
        </authorList>
    </citation>
    <scope>NUCLEOTIDE SEQUENCE [LARGE SCALE GENOMIC DNA]</scope>
</reference>
<name>A0ACB9LGC4_9MYRT</name>
<evidence type="ECO:0000313" key="2">
    <source>
        <dbReference type="Proteomes" id="UP001057402"/>
    </source>
</evidence>
<accession>A0ACB9LGC4</accession>
<keyword evidence="2" id="KW-1185">Reference proteome</keyword>
<sequence>MDSAPRTRTVSPRFNLICRRGEIGQKERTEGTKILSPLAKGQNPIILHPLLHSLHPPSTSNDGTPVFSLPLQHQQLRRTESPSMSTFWSPANIFGRLTVEVSQLLLFSVAVSPTAPDTDGNPAIVSNYDIDNQQPSSSVPLSWDSHSYSTLFTSQRP</sequence>
<organism evidence="1 2">
    <name type="scientific">Melastoma candidum</name>
    <dbReference type="NCBI Taxonomy" id="119954"/>
    <lineage>
        <taxon>Eukaryota</taxon>
        <taxon>Viridiplantae</taxon>
        <taxon>Streptophyta</taxon>
        <taxon>Embryophyta</taxon>
        <taxon>Tracheophyta</taxon>
        <taxon>Spermatophyta</taxon>
        <taxon>Magnoliopsida</taxon>
        <taxon>eudicotyledons</taxon>
        <taxon>Gunneridae</taxon>
        <taxon>Pentapetalae</taxon>
        <taxon>rosids</taxon>
        <taxon>malvids</taxon>
        <taxon>Myrtales</taxon>
        <taxon>Melastomataceae</taxon>
        <taxon>Melastomatoideae</taxon>
        <taxon>Melastomateae</taxon>
        <taxon>Melastoma</taxon>
    </lineage>
</organism>
<proteinExistence type="predicted"/>
<comment type="caution">
    <text evidence="1">The sequence shown here is derived from an EMBL/GenBank/DDBJ whole genome shotgun (WGS) entry which is preliminary data.</text>
</comment>
<dbReference type="Proteomes" id="UP001057402">
    <property type="component" value="Chromosome 11"/>
</dbReference>